<dbReference type="RefSeq" id="WP_088772988.1">
    <property type="nucleotide sequence ID" value="NZ_CP022132.1"/>
</dbReference>
<reference evidence="2 3" key="1">
    <citation type="submission" date="2017-06" db="EMBL/GenBank/DDBJ databases">
        <title>Complete genome of Francisella halioticida.</title>
        <authorList>
            <person name="Sjodin A."/>
        </authorList>
    </citation>
    <scope>NUCLEOTIDE SEQUENCE [LARGE SCALE GENOMIC DNA]</scope>
    <source>
        <strain evidence="2 3">DSM 23729</strain>
    </source>
</reference>
<name>A0ABN5B1U0_9GAMM</name>
<evidence type="ECO:0000313" key="3">
    <source>
        <dbReference type="Proteomes" id="UP000249910"/>
    </source>
</evidence>
<evidence type="ECO:0008006" key="4">
    <source>
        <dbReference type="Google" id="ProtNLM"/>
    </source>
</evidence>
<protein>
    <recommendedName>
        <fullName evidence="4">Type VI secretion protein IcmF</fullName>
    </recommendedName>
</protein>
<organism evidence="2 3">
    <name type="scientific">Francisella halioticida</name>
    <dbReference type="NCBI Taxonomy" id="549298"/>
    <lineage>
        <taxon>Bacteria</taxon>
        <taxon>Pseudomonadati</taxon>
        <taxon>Pseudomonadota</taxon>
        <taxon>Gammaproteobacteria</taxon>
        <taxon>Thiotrichales</taxon>
        <taxon>Francisellaceae</taxon>
        <taxon>Francisella</taxon>
    </lineage>
</organism>
<accession>A0ABN5B1U0</accession>
<evidence type="ECO:0000313" key="2">
    <source>
        <dbReference type="EMBL" id="ASG68508.1"/>
    </source>
</evidence>
<feature type="transmembrane region" description="Helical" evidence="1">
    <location>
        <begin position="12"/>
        <end position="31"/>
    </location>
</feature>
<dbReference type="EMBL" id="CP022132">
    <property type="protein sequence ID" value="ASG68508.1"/>
    <property type="molecule type" value="Genomic_DNA"/>
</dbReference>
<gene>
    <name evidence="2" type="ORF">CDV26_08990</name>
</gene>
<evidence type="ECO:0000256" key="1">
    <source>
        <dbReference type="SAM" id="Phobius"/>
    </source>
</evidence>
<sequence>MSLIFEKQNILSILVISIVVVVILIVIIKMYKKLIQRLLFYKKGFGKINGFFAKLFKVNAINEIYLEFYRSLGLWQKVRLYFVKKNILIDNSLKIENEFGIYFELGANQLRLYINPEKLNESNIKEVDILCLFNKVFKGCVNLVIVNVDDQLNKTNLTNLIDPINKCFTYISKYLSSSFNYVVNIVEQDDDIAYKTWCEYTLLANVTNFWPNEKPSPSWFDVATTRYTDKQLYLNERPFSSEQIRDLYCFLHNCLSHEYFINLLQAEISNKVAKYRGFGIDLFKRDKLLKSRLVEKAYSTHKFTKKLKKMICFITMFILTGCFIAGWYQIKNNIKSIANQIPLTCKYSGDLSEINLENYYSSLNDAFYNSFIVDLAYHNAGKKRLDRLWEKFIYTHVILRVLAKSNNPIQKLALNILQNQIADPNVRESISDNLWLWSKVTKIHENVLSVWLKIDHERTNTKGIYDLPFDGQQNNKTIEYIDNFIRQIFRQKKPQKISLDKTIINRALELVLLDQLLNDHDLNIYIHDSRLNNQISLSYEQRLTLNHFITYLELRDVIEPVINERSIEDKVNKLSKIINSIKELARTPWDKKLASFMLQNISDKFYLNSLKQHKYYYSYSFYEKSVKPINLELSNTVKTYAQIGVNINPIYNEFKSSLDKYVKAYKNYYYQKAIEAFEVNSSDIDTLISRLKKINKLSNLESSLSAIQKNILQLKNVSMSDDSFKGINNFYHNIESYNKLMNKHIDLLNKVKLNPELLIDLYQNNKHPFEKDMNGLLKSIKATPKVNKLFSQPTVVSEQVTTKLLQQYVQNYWNKNLEVIYNKVFNSFPFKESSDKQISVDTLTKMIGKGGKFWESYSKIATLIKNYNGNKWLTNKQFREYKKVQKLSGLLWDANGKPKPIKFTLITSELLPSYSYVENFWYFFKDKKMSYYEGILSIGKNSISDIGVGGAKQIFEVQWWLNKISSIALISDKKALIAQQSKDGSWSFWKLLKSADHKGNTFSWNFNNNNTKVSFDIEYSDIWFN</sequence>
<keyword evidence="1" id="KW-0812">Transmembrane</keyword>
<feature type="transmembrane region" description="Helical" evidence="1">
    <location>
        <begin position="310"/>
        <end position="330"/>
    </location>
</feature>
<proteinExistence type="predicted"/>
<dbReference type="Proteomes" id="UP000249910">
    <property type="component" value="Chromosome"/>
</dbReference>
<keyword evidence="1" id="KW-1133">Transmembrane helix</keyword>
<keyword evidence="1" id="KW-0472">Membrane</keyword>
<keyword evidence="3" id="KW-1185">Reference proteome</keyword>